<evidence type="ECO:0000256" key="1">
    <source>
        <dbReference type="ARBA" id="ARBA00022432"/>
    </source>
</evidence>
<keyword evidence="6" id="KW-1185">Reference proteome</keyword>
<keyword evidence="3 4" id="KW-0413">Isomerase</keyword>
<evidence type="ECO:0000256" key="3">
    <source>
        <dbReference type="ARBA" id="ARBA00023235"/>
    </source>
</evidence>
<dbReference type="GO" id="GO:0005829">
    <property type="term" value="C:cytosol"/>
    <property type="evidence" value="ECO:0007669"/>
    <property type="project" value="TreeGrafter"/>
</dbReference>
<dbReference type="EMBL" id="QXDF01000003">
    <property type="protein sequence ID" value="RIA47381.1"/>
    <property type="molecule type" value="Genomic_DNA"/>
</dbReference>
<dbReference type="InterPro" id="IPR035482">
    <property type="entry name" value="SIS_PGI_2"/>
</dbReference>
<dbReference type="EC" id="5.3.1.9" evidence="4"/>
<accession>A0A397PNR5</accession>
<comment type="pathway">
    <text evidence="4">Carbohydrate degradation; glycolysis; D-glyceraldehyde 3-phosphate and glycerone phosphate from D-glucose: step 2/4.</text>
</comment>
<dbReference type="PROSITE" id="PS51463">
    <property type="entry name" value="P_GLUCOSE_ISOMERASE_3"/>
    <property type="match status" value="1"/>
</dbReference>
<dbReference type="SUPFAM" id="SSF53697">
    <property type="entry name" value="SIS domain"/>
    <property type="match status" value="1"/>
</dbReference>
<dbReference type="Pfam" id="PF00342">
    <property type="entry name" value="PGI"/>
    <property type="match status" value="1"/>
</dbReference>
<dbReference type="GO" id="GO:0004347">
    <property type="term" value="F:glucose-6-phosphate isomerase activity"/>
    <property type="evidence" value="ECO:0007669"/>
    <property type="project" value="UniProtKB-EC"/>
</dbReference>
<dbReference type="OrthoDB" id="140919at2"/>
<dbReference type="GO" id="GO:0097367">
    <property type="term" value="F:carbohydrate derivative binding"/>
    <property type="evidence" value="ECO:0007669"/>
    <property type="project" value="InterPro"/>
</dbReference>
<dbReference type="Proteomes" id="UP000266273">
    <property type="component" value="Unassembled WGS sequence"/>
</dbReference>
<evidence type="ECO:0000313" key="5">
    <source>
        <dbReference type="EMBL" id="RIA47381.1"/>
    </source>
</evidence>
<name>A0A397PNR5_9HYPH</name>
<dbReference type="PANTHER" id="PTHR11469:SF1">
    <property type="entry name" value="GLUCOSE-6-PHOSPHATE ISOMERASE"/>
    <property type="match status" value="1"/>
</dbReference>
<dbReference type="GO" id="GO:0051156">
    <property type="term" value="P:glucose 6-phosphate metabolic process"/>
    <property type="evidence" value="ECO:0007669"/>
    <property type="project" value="TreeGrafter"/>
</dbReference>
<dbReference type="InterPro" id="IPR046348">
    <property type="entry name" value="SIS_dom_sf"/>
</dbReference>
<dbReference type="GO" id="GO:0048029">
    <property type="term" value="F:monosaccharide binding"/>
    <property type="evidence" value="ECO:0007669"/>
    <property type="project" value="TreeGrafter"/>
</dbReference>
<reference evidence="5 6" key="1">
    <citation type="submission" date="2018-08" db="EMBL/GenBank/DDBJ databases">
        <title>Genomic Encyclopedia of Archaeal and Bacterial Type Strains, Phase II (KMG-II): from individual species to whole genera.</title>
        <authorList>
            <person name="Goeker M."/>
        </authorList>
    </citation>
    <scope>NUCLEOTIDE SEQUENCE [LARGE SCALE GENOMIC DNA]</scope>
    <source>
        <strain evidence="5 6">DSM 5002</strain>
    </source>
</reference>
<dbReference type="GO" id="GO:0006094">
    <property type="term" value="P:gluconeogenesis"/>
    <property type="evidence" value="ECO:0007669"/>
    <property type="project" value="UniProtKB-KW"/>
</dbReference>
<sequence>MREMAGTMTFHHDITGCLDERIGARGLAHAALDARLHALEPKLAELRESLGQGGYRMLGIARENQDIETTRAALERLFDGAKTLVVFGTGGSSLGGQTLARLAGWCIPGDQRPAANTLPRVRFYDNLDPLSLQHGLNLLDPETTRFLVISKSGGTAETLMQALSALDWMRRADMGHMIPRAFLGLSEPAREGTKNPLRQLFEGLGVPLLDHDPEIGGRFSVFSNVGMIVALARGLDAHAIRDGGRQVLDELESQSAADFAPAVGAATAVALAEDKGVRVNVMMPYADRLSHLARWYVQLWAESLGKDGKGTTPLAALGPVDQHSQLQLFMDGPPDHMITLIRPAHGRDDPPMPADLAEMAGAENLAGRRVSELVSAQQQAIGDALMQAGRPVRVIDVDNPDETTLGHLLMHMMVETILAGHLLGVDPFGQPGVELGKKLTREYLAASDERDSAHSPARRGAD</sequence>
<dbReference type="Gene3D" id="3.40.50.10490">
    <property type="entry name" value="Glucose-6-phosphate isomerase like protein, domain 1"/>
    <property type="match status" value="2"/>
</dbReference>
<dbReference type="AlphaFoldDB" id="A0A397PNR5"/>
<dbReference type="PRINTS" id="PR00662">
    <property type="entry name" value="G6PISOMERASE"/>
</dbReference>
<comment type="caution">
    <text evidence="5">The sequence shown here is derived from an EMBL/GenBank/DDBJ whole genome shotgun (WGS) entry which is preliminary data.</text>
</comment>
<evidence type="ECO:0000313" key="6">
    <source>
        <dbReference type="Proteomes" id="UP000266273"/>
    </source>
</evidence>
<organism evidence="5 6">
    <name type="scientific">Dichotomicrobium thermohalophilum</name>
    <dbReference type="NCBI Taxonomy" id="933063"/>
    <lineage>
        <taxon>Bacteria</taxon>
        <taxon>Pseudomonadati</taxon>
        <taxon>Pseudomonadota</taxon>
        <taxon>Alphaproteobacteria</taxon>
        <taxon>Hyphomicrobiales</taxon>
        <taxon>Hyphomicrobiaceae</taxon>
        <taxon>Dichotomicrobium</taxon>
    </lineage>
</organism>
<dbReference type="GO" id="GO:0006096">
    <property type="term" value="P:glycolytic process"/>
    <property type="evidence" value="ECO:0007669"/>
    <property type="project" value="UniProtKB-UniPathway"/>
</dbReference>
<comment type="similarity">
    <text evidence="4">Belongs to the GPI family.</text>
</comment>
<dbReference type="CDD" id="cd05016">
    <property type="entry name" value="SIS_PGI_2"/>
    <property type="match status" value="1"/>
</dbReference>
<protein>
    <recommendedName>
        <fullName evidence="4">Glucose-6-phosphate isomerase</fullName>
        <ecNumber evidence="4">5.3.1.9</ecNumber>
    </recommendedName>
</protein>
<dbReference type="InterPro" id="IPR001672">
    <property type="entry name" value="G6P_Isomerase"/>
</dbReference>
<evidence type="ECO:0000256" key="4">
    <source>
        <dbReference type="RuleBase" id="RU000612"/>
    </source>
</evidence>
<dbReference type="UniPathway" id="UPA00109">
    <property type="reaction ID" value="UER00181"/>
</dbReference>
<gene>
    <name evidence="5" type="ORF">BXY53_2459</name>
</gene>
<keyword evidence="2 4" id="KW-0324">Glycolysis</keyword>
<evidence type="ECO:0000256" key="2">
    <source>
        <dbReference type="ARBA" id="ARBA00023152"/>
    </source>
</evidence>
<proteinExistence type="inferred from homology"/>
<comment type="catalytic activity">
    <reaction evidence="4">
        <text>alpha-D-glucose 6-phosphate = beta-D-fructose 6-phosphate</text>
        <dbReference type="Rhea" id="RHEA:11816"/>
        <dbReference type="ChEBI" id="CHEBI:57634"/>
        <dbReference type="ChEBI" id="CHEBI:58225"/>
        <dbReference type="EC" id="5.3.1.9"/>
    </reaction>
</comment>
<dbReference type="RefSeq" id="WP_119062260.1">
    <property type="nucleotide sequence ID" value="NZ_QXDF01000003.1"/>
</dbReference>
<dbReference type="PANTHER" id="PTHR11469">
    <property type="entry name" value="GLUCOSE-6-PHOSPHATE ISOMERASE"/>
    <property type="match status" value="1"/>
</dbReference>
<keyword evidence="1 4" id="KW-0312">Gluconeogenesis</keyword>